<organism evidence="3">
    <name type="scientific">Amblyomma triste</name>
    <name type="common">Neotropical tick</name>
    <dbReference type="NCBI Taxonomy" id="251400"/>
    <lineage>
        <taxon>Eukaryota</taxon>
        <taxon>Metazoa</taxon>
        <taxon>Ecdysozoa</taxon>
        <taxon>Arthropoda</taxon>
        <taxon>Chelicerata</taxon>
        <taxon>Arachnida</taxon>
        <taxon>Acari</taxon>
        <taxon>Parasitiformes</taxon>
        <taxon>Ixodida</taxon>
        <taxon>Ixodoidea</taxon>
        <taxon>Ixodidae</taxon>
        <taxon>Amblyomminae</taxon>
        <taxon>Amblyomma</taxon>
    </lineage>
</organism>
<name>A0A023G4H4_AMBTT</name>
<reference evidence="3" key="1">
    <citation type="submission" date="2014-03" db="EMBL/GenBank/DDBJ databases">
        <title>The sialotranscriptome of Amblyomma triste, Amblyomma parvum and Amblyomma cajennense ticks, uncovered by 454-based RNA-seq.</title>
        <authorList>
            <person name="Garcia G.R."/>
            <person name="Gardinassi L.G."/>
            <person name="Ribeiro J.M."/>
            <person name="Anatriello E."/>
            <person name="Ferreira B.R."/>
            <person name="Moreira H.N."/>
            <person name="Mafra C."/>
            <person name="Olegario M.M."/>
            <person name="Szabo P.J."/>
            <person name="Miranda-Santos I.K."/>
            <person name="Maruyama S.R."/>
        </authorList>
    </citation>
    <scope>NUCLEOTIDE SEQUENCE</scope>
    <source>
        <strain evidence="3">Mato Grasso do Sul</strain>
        <tissue evidence="3">Salivary glands</tissue>
    </source>
</reference>
<evidence type="ECO:0000256" key="2">
    <source>
        <dbReference type="SAM" id="SignalP"/>
    </source>
</evidence>
<evidence type="ECO:0000313" key="3">
    <source>
        <dbReference type="EMBL" id="JAC27765.1"/>
    </source>
</evidence>
<sequence>MNAVLKISFFLLCYAALVKSGNVLGRFPIQNPLRRPNQIQNPYSEIERCASECIPHSSRNDCPYLCGCYRETGSRWYGRCFSRNGPHPYDLDPMFIGPLRRTPRVSPSGSQSSHGSHKGSRKL</sequence>
<protein>
    <submittedName>
        <fullName evidence="3">Putative secreted protein</fullName>
    </submittedName>
</protein>
<dbReference type="EMBL" id="GBBM01007653">
    <property type="protein sequence ID" value="JAC27765.1"/>
    <property type="molecule type" value="mRNA"/>
</dbReference>
<evidence type="ECO:0000256" key="1">
    <source>
        <dbReference type="SAM" id="MobiDB-lite"/>
    </source>
</evidence>
<proteinExistence type="evidence at transcript level"/>
<dbReference type="AlphaFoldDB" id="A0A023G4H4"/>
<feature type="chain" id="PRO_5001516896" evidence="2">
    <location>
        <begin position="21"/>
        <end position="123"/>
    </location>
</feature>
<feature type="region of interest" description="Disordered" evidence="1">
    <location>
        <begin position="96"/>
        <end position="123"/>
    </location>
</feature>
<keyword evidence="2" id="KW-0732">Signal</keyword>
<feature type="signal peptide" evidence="2">
    <location>
        <begin position="1"/>
        <end position="20"/>
    </location>
</feature>
<accession>A0A023G4H4</accession>